<dbReference type="Pfam" id="PF00319">
    <property type="entry name" value="SRF-TF"/>
    <property type="match status" value="1"/>
</dbReference>
<gene>
    <name evidence="9" type="primary">LOC102703507</name>
</gene>
<dbReference type="PRINTS" id="PR00404">
    <property type="entry name" value="MADSDOMAIN"/>
</dbReference>
<dbReference type="GO" id="GO:0005634">
    <property type="term" value="C:nucleus"/>
    <property type="evidence" value="ECO:0007669"/>
    <property type="project" value="UniProtKB-SubCell"/>
</dbReference>
<dbReference type="Gramene" id="OB07G11800.1">
    <property type="protein sequence ID" value="OB07G11800.1"/>
    <property type="gene ID" value="OB07G11800"/>
</dbReference>
<sequence>MERRGRRKGVRYIKENRDRGITLSKRREGLFKLANDLSILTDASVAVCLHDNNNKVQFFGAPMVEPIADAFLSEHPQTKPFVDKQLKAKIASMQRQLVQLESEQDEKAKKTEKSIQRFNEVKEQSEGPAKHVFSKVEDLSLDEMRELYQILLVIQQDVKQRLPTLRGGNKLQIGGSSASARQEPSCSRLMASHHPFTPLLPGGTSRIPMVPPPQALGSPWSHVVPLRSPRFPSAELVPSQQLPLASLSQNTVPLSTMHAPLAQKPITNQSSAVPLLTQWQMRFGEQPSSEAQASTLVEQPQQNDSAAPIPTFSDNLLSELLADVSDDGIATDAALGSPIDANWFADLDAPNGNI</sequence>
<dbReference type="eggNOG" id="KOG0014">
    <property type="taxonomic scope" value="Eukaryota"/>
</dbReference>
<keyword evidence="5" id="KW-0539">Nucleus</keyword>
<dbReference type="Gene3D" id="3.40.1810.10">
    <property type="entry name" value="Transcription factor, MADS-box"/>
    <property type="match status" value="1"/>
</dbReference>
<dbReference type="KEGG" id="obr:102703507"/>
<evidence type="ECO:0000256" key="3">
    <source>
        <dbReference type="ARBA" id="ARBA00023125"/>
    </source>
</evidence>
<evidence type="ECO:0000256" key="2">
    <source>
        <dbReference type="ARBA" id="ARBA00023015"/>
    </source>
</evidence>
<keyword evidence="2" id="KW-0805">Transcription regulation</keyword>
<dbReference type="PANTHER" id="PTHR11945:SF763">
    <property type="entry name" value="MADS-BOX TRANSCRIPTION FACTOR 22"/>
    <property type="match status" value="1"/>
</dbReference>
<keyword evidence="10" id="KW-1185">Reference proteome</keyword>
<keyword evidence="3" id="KW-0238">DNA-binding</keyword>
<feature type="coiled-coil region" evidence="6">
    <location>
        <begin position="83"/>
        <end position="113"/>
    </location>
</feature>
<dbReference type="RefSeq" id="XP_040381765.1">
    <property type="nucleotide sequence ID" value="XM_040525831.1"/>
</dbReference>
<evidence type="ECO:0000256" key="5">
    <source>
        <dbReference type="ARBA" id="ARBA00023242"/>
    </source>
</evidence>
<name>J3MIE8_ORYBR</name>
<dbReference type="PROSITE" id="PS50066">
    <property type="entry name" value="MADS_BOX_2"/>
    <property type="match status" value="1"/>
</dbReference>
<evidence type="ECO:0000256" key="6">
    <source>
        <dbReference type="SAM" id="Coils"/>
    </source>
</evidence>
<dbReference type="InterPro" id="IPR036879">
    <property type="entry name" value="TF_MADSbox_sf"/>
</dbReference>
<dbReference type="HOGENOM" id="CLU_049814_0_0_1"/>
<evidence type="ECO:0000256" key="7">
    <source>
        <dbReference type="SAM" id="MobiDB-lite"/>
    </source>
</evidence>
<comment type="subcellular location">
    <subcellularLocation>
        <location evidence="1">Nucleus</location>
    </subcellularLocation>
</comment>
<evidence type="ECO:0000259" key="8">
    <source>
        <dbReference type="PROSITE" id="PS50066"/>
    </source>
</evidence>
<dbReference type="GO" id="GO:0000981">
    <property type="term" value="F:DNA-binding transcription factor activity, RNA polymerase II-specific"/>
    <property type="evidence" value="ECO:0007669"/>
    <property type="project" value="InterPro"/>
</dbReference>
<evidence type="ECO:0000256" key="4">
    <source>
        <dbReference type="ARBA" id="ARBA00023163"/>
    </source>
</evidence>
<dbReference type="GO" id="GO:0000978">
    <property type="term" value="F:RNA polymerase II cis-regulatory region sequence-specific DNA binding"/>
    <property type="evidence" value="ECO:0007669"/>
    <property type="project" value="TreeGrafter"/>
</dbReference>
<feature type="compositionally biased region" description="Polar residues" evidence="7">
    <location>
        <begin position="286"/>
        <end position="305"/>
    </location>
</feature>
<dbReference type="GO" id="GO:0045944">
    <property type="term" value="P:positive regulation of transcription by RNA polymerase II"/>
    <property type="evidence" value="ECO:0007669"/>
    <property type="project" value="InterPro"/>
</dbReference>
<evidence type="ECO:0000256" key="1">
    <source>
        <dbReference type="ARBA" id="ARBA00004123"/>
    </source>
</evidence>
<dbReference type="SMART" id="SM00432">
    <property type="entry name" value="MADS"/>
    <property type="match status" value="1"/>
</dbReference>
<accession>J3MIE8</accession>
<dbReference type="AlphaFoldDB" id="J3MIE8"/>
<dbReference type="GO" id="GO:0046983">
    <property type="term" value="F:protein dimerization activity"/>
    <property type="evidence" value="ECO:0007669"/>
    <property type="project" value="InterPro"/>
</dbReference>
<dbReference type="EnsemblPlants" id="OB07G11800.1">
    <property type="protein sequence ID" value="OB07G11800.1"/>
    <property type="gene ID" value="OB07G11800"/>
</dbReference>
<dbReference type="SUPFAM" id="SSF55455">
    <property type="entry name" value="SRF-like"/>
    <property type="match status" value="1"/>
</dbReference>
<evidence type="ECO:0000313" key="9">
    <source>
        <dbReference type="EnsemblPlants" id="OB07G11800.1"/>
    </source>
</evidence>
<reference evidence="9" key="2">
    <citation type="submission" date="2013-04" db="UniProtKB">
        <authorList>
            <consortium name="EnsemblPlants"/>
        </authorList>
    </citation>
    <scope>IDENTIFICATION</scope>
</reference>
<dbReference type="OrthoDB" id="675102at2759"/>
<keyword evidence="4" id="KW-0804">Transcription</keyword>
<dbReference type="InterPro" id="IPR033897">
    <property type="entry name" value="SRF-like_MADS-box"/>
</dbReference>
<reference evidence="9" key="1">
    <citation type="journal article" date="2013" name="Nat. Commun.">
        <title>Whole-genome sequencing of Oryza brachyantha reveals mechanisms underlying Oryza genome evolution.</title>
        <authorList>
            <person name="Chen J."/>
            <person name="Huang Q."/>
            <person name="Gao D."/>
            <person name="Wang J."/>
            <person name="Lang Y."/>
            <person name="Liu T."/>
            <person name="Li B."/>
            <person name="Bai Z."/>
            <person name="Luis Goicoechea J."/>
            <person name="Liang C."/>
            <person name="Chen C."/>
            <person name="Zhang W."/>
            <person name="Sun S."/>
            <person name="Liao Y."/>
            <person name="Zhang X."/>
            <person name="Yang L."/>
            <person name="Song C."/>
            <person name="Wang M."/>
            <person name="Shi J."/>
            <person name="Liu G."/>
            <person name="Liu J."/>
            <person name="Zhou H."/>
            <person name="Zhou W."/>
            <person name="Yu Q."/>
            <person name="An N."/>
            <person name="Chen Y."/>
            <person name="Cai Q."/>
            <person name="Wang B."/>
            <person name="Liu B."/>
            <person name="Min J."/>
            <person name="Huang Y."/>
            <person name="Wu H."/>
            <person name="Li Z."/>
            <person name="Zhang Y."/>
            <person name="Yin Y."/>
            <person name="Song W."/>
            <person name="Jiang J."/>
            <person name="Jackson S.A."/>
            <person name="Wing R.A."/>
            <person name="Wang J."/>
            <person name="Chen M."/>
        </authorList>
    </citation>
    <scope>NUCLEOTIDE SEQUENCE [LARGE SCALE GENOMIC DNA]</scope>
    <source>
        <strain evidence="9">cv. IRGC 101232</strain>
    </source>
</reference>
<dbReference type="OMA" id="ICLHDNN"/>
<dbReference type="CDD" id="cd00266">
    <property type="entry name" value="MADS_SRF_like"/>
    <property type="match status" value="1"/>
</dbReference>
<dbReference type="PANTHER" id="PTHR11945">
    <property type="entry name" value="MADS BOX PROTEIN"/>
    <property type="match status" value="1"/>
</dbReference>
<dbReference type="GeneID" id="102703507"/>
<evidence type="ECO:0000313" key="10">
    <source>
        <dbReference type="Proteomes" id="UP000006038"/>
    </source>
</evidence>
<protein>
    <recommendedName>
        <fullName evidence="8">MADS-box domain-containing protein</fullName>
    </recommendedName>
</protein>
<feature type="domain" description="MADS-box" evidence="8">
    <location>
        <begin position="10"/>
        <end position="63"/>
    </location>
</feature>
<dbReference type="Proteomes" id="UP000006038">
    <property type="component" value="Chromosome 7"/>
</dbReference>
<organism evidence="9">
    <name type="scientific">Oryza brachyantha</name>
    <name type="common">malo sina</name>
    <dbReference type="NCBI Taxonomy" id="4533"/>
    <lineage>
        <taxon>Eukaryota</taxon>
        <taxon>Viridiplantae</taxon>
        <taxon>Streptophyta</taxon>
        <taxon>Embryophyta</taxon>
        <taxon>Tracheophyta</taxon>
        <taxon>Spermatophyta</taxon>
        <taxon>Magnoliopsida</taxon>
        <taxon>Liliopsida</taxon>
        <taxon>Poales</taxon>
        <taxon>Poaceae</taxon>
        <taxon>BOP clade</taxon>
        <taxon>Oryzoideae</taxon>
        <taxon>Oryzeae</taxon>
        <taxon>Oryzinae</taxon>
        <taxon>Oryza</taxon>
    </lineage>
</organism>
<keyword evidence="6" id="KW-0175">Coiled coil</keyword>
<feature type="region of interest" description="Disordered" evidence="7">
    <location>
        <begin position="286"/>
        <end position="310"/>
    </location>
</feature>
<dbReference type="InterPro" id="IPR002100">
    <property type="entry name" value="TF_MADSbox"/>
</dbReference>
<proteinExistence type="predicted"/>